<dbReference type="GO" id="GO:0008270">
    <property type="term" value="F:zinc ion binding"/>
    <property type="evidence" value="ECO:0007669"/>
    <property type="project" value="UniProtKB-KW"/>
</dbReference>
<dbReference type="InterPro" id="IPR036893">
    <property type="entry name" value="SBP_sf"/>
</dbReference>
<dbReference type="GO" id="GO:0003677">
    <property type="term" value="F:DNA binding"/>
    <property type="evidence" value="ECO:0007669"/>
    <property type="project" value="InterPro"/>
</dbReference>
<keyword evidence="3" id="KW-0862">Zinc</keyword>
<comment type="caution">
    <text evidence="6">The sequence shown here is derived from an EMBL/GenBank/DDBJ whole genome shotgun (WGS) entry which is preliminary data.</text>
</comment>
<dbReference type="PANTHER" id="PTHR31251">
    <property type="entry name" value="SQUAMOSA PROMOTER-BINDING-LIKE PROTEIN 4"/>
    <property type="match status" value="1"/>
</dbReference>
<gene>
    <name evidence="6" type="ORF">E3N88_24173</name>
</gene>
<dbReference type="OrthoDB" id="514967at2759"/>
<evidence type="ECO:0000313" key="6">
    <source>
        <dbReference type="EMBL" id="KAD4586572.1"/>
    </source>
</evidence>
<dbReference type="PROSITE" id="PS51141">
    <property type="entry name" value="ZF_SBP"/>
    <property type="match status" value="1"/>
</dbReference>
<name>A0A5N6NFD5_9ASTR</name>
<proteinExistence type="predicted"/>
<keyword evidence="1" id="KW-0479">Metal-binding</keyword>
<protein>
    <recommendedName>
        <fullName evidence="5">SBP-type domain-containing protein</fullName>
    </recommendedName>
</protein>
<dbReference type="PANTHER" id="PTHR31251:SF200">
    <property type="entry name" value="TRANSCRIPTION FACTOR SBP FAMILY"/>
    <property type="match status" value="1"/>
</dbReference>
<dbReference type="EMBL" id="SZYD01000012">
    <property type="protein sequence ID" value="KAD4586572.1"/>
    <property type="molecule type" value="Genomic_DNA"/>
</dbReference>
<evidence type="ECO:0000313" key="7">
    <source>
        <dbReference type="Proteomes" id="UP000326396"/>
    </source>
</evidence>
<dbReference type="GO" id="GO:0005634">
    <property type="term" value="C:nucleus"/>
    <property type="evidence" value="ECO:0007669"/>
    <property type="project" value="InterPro"/>
</dbReference>
<evidence type="ECO:0000256" key="2">
    <source>
        <dbReference type="ARBA" id="ARBA00022771"/>
    </source>
</evidence>
<dbReference type="Proteomes" id="UP000326396">
    <property type="component" value="Linkage Group LG2"/>
</dbReference>
<dbReference type="AlphaFoldDB" id="A0A5N6NFD5"/>
<evidence type="ECO:0000259" key="5">
    <source>
        <dbReference type="PROSITE" id="PS51141"/>
    </source>
</evidence>
<feature type="domain" description="SBP-type" evidence="5">
    <location>
        <begin position="6"/>
        <end position="110"/>
    </location>
</feature>
<evidence type="ECO:0000256" key="3">
    <source>
        <dbReference type="ARBA" id="ARBA00022833"/>
    </source>
</evidence>
<reference evidence="6 7" key="1">
    <citation type="submission" date="2019-05" db="EMBL/GenBank/DDBJ databases">
        <title>Mikania micrantha, genome provides insights into the molecular mechanism of rapid growth.</title>
        <authorList>
            <person name="Liu B."/>
        </authorList>
    </citation>
    <scope>NUCLEOTIDE SEQUENCE [LARGE SCALE GENOMIC DNA]</scope>
    <source>
        <strain evidence="6">NLD-2019</strain>
        <tissue evidence="6">Leaf</tissue>
    </source>
</reference>
<accession>A0A5N6NFD5</accession>
<dbReference type="Pfam" id="PF03110">
    <property type="entry name" value="SBP"/>
    <property type="match status" value="1"/>
</dbReference>
<dbReference type="InterPro" id="IPR004333">
    <property type="entry name" value="SBP_dom"/>
</dbReference>
<keyword evidence="7" id="KW-1185">Reference proteome</keyword>
<evidence type="ECO:0000256" key="1">
    <source>
        <dbReference type="ARBA" id="ARBA00022723"/>
    </source>
</evidence>
<organism evidence="6 7">
    <name type="scientific">Mikania micrantha</name>
    <name type="common">bitter vine</name>
    <dbReference type="NCBI Taxonomy" id="192012"/>
    <lineage>
        <taxon>Eukaryota</taxon>
        <taxon>Viridiplantae</taxon>
        <taxon>Streptophyta</taxon>
        <taxon>Embryophyta</taxon>
        <taxon>Tracheophyta</taxon>
        <taxon>Spermatophyta</taxon>
        <taxon>Magnoliopsida</taxon>
        <taxon>eudicotyledons</taxon>
        <taxon>Gunneridae</taxon>
        <taxon>Pentapetalae</taxon>
        <taxon>asterids</taxon>
        <taxon>campanulids</taxon>
        <taxon>Asterales</taxon>
        <taxon>Asteraceae</taxon>
        <taxon>Asteroideae</taxon>
        <taxon>Heliantheae alliance</taxon>
        <taxon>Eupatorieae</taxon>
        <taxon>Mikania</taxon>
    </lineage>
</organism>
<keyword evidence="2 4" id="KW-0863">Zinc-finger</keyword>
<dbReference type="SUPFAM" id="SSF103612">
    <property type="entry name" value="SBT domain"/>
    <property type="match status" value="1"/>
</dbReference>
<sequence>MDWVFTPSSSWDLSELDMDDFDLLEKNQTMDDYSNFGISGNVILSEQNHSTISSSSSSGLSKKPRVDPHIGEVDPNFIELCRFHSLREFDEVKRSCRKRLDGHNRRRRKARPESMCFNYGSFLTNHQGAKLLHFGGSPAYTTTTTFGSNRDREKLSQKLQFSVEHRTLSNSYAQFCRLKQRRFRFPFLLGVDSDKVNQLFSVPSSQPVFNTNASSGRLLVEPQAVLYLLSNSKHTMHHASVSGPTNNLVQFSGSLSQHSGQHLLLQNVTEPSSSHTNNQLIGMIRFRPEGLLENEAAQVLSFSWDLP</sequence>
<dbReference type="InterPro" id="IPR044817">
    <property type="entry name" value="SBP-like"/>
</dbReference>
<evidence type="ECO:0000256" key="4">
    <source>
        <dbReference type="PROSITE-ProRule" id="PRU00470"/>
    </source>
</evidence>